<feature type="region of interest" description="Disordered" evidence="1">
    <location>
        <begin position="294"/>
        <end position="325"/>
    </location>
</feature>
<dbReference type="Proteomes" id="UP001278500">
    <property type="component" value="Unassembled WGS sequence"/>
</dbReference>
<evidence type="ECO:0000313" key="2">
    <source>
        <dbReference type="EMBL" id="KAK3355208.1"/>
    </source>
</evidence>
<evidence type="ECO:0000313" key="3">
    <source>
        <dbReference type="Proteomes" id="UP001278500"/>
    </source>
</evidence>
<evidence type="ECO:0000256" key="1">
    <source>
        <dbReference type="SAM" id="MobiDB-lite"/>
    </source>
</evidence>
<name>A0AAE0MWQ8_9PEZI</name>
<comment type="caution">
    <text evidence="2">The sequence shown here is derived from an EMBL/GenBank/DDBJ whole genome shotgun (WGS) entry which is preliminary data.</text>
</comment>
<accession>A0AAE0MWQ8</accession>
<feature type="compositionally biased region" description="Polar residues" evidence="1">
    <location>
        <begin position="224"/>
        <end position="233"/>
    </location>
</feature>
<proteinExistence type="predicted"/>
<feature type="region of interest" description="Disordered" evidence="1">
    <location>
        <begin position="141"/>
        <end position="168"/>
    </location>
</feature>
<feature type="region of interest" description="Disordered" evidence="1">
    <location>
        <begin position="1"/>
        <end position="48"/>
    </location>
</feature>
<dbReference type="EMBL" id="JAUEPP010000001">
    <property type="protein sequence ID" value="KAK3355208.1"/>
    <property type="molecule type" value="Genomic_DNA"/>
</dbReference>
<keyword evidence="3" id="KW-1185">Reference proteome</keyword>
<dbReference type="AlphaFoldDB" id="A0AAE0MWQ8"/>
<sequence length="410" mass="44642">MFSSSNRHNAAEPSYADVWEDTETESCGSPLPRVMSFSRRPTSEFNRPKRGISAIARLVAAERKQFNPNSKPSLLTALLKPSTIVQPLVSPTTTKDPIIFPTNKPGTTRISRGLESLRSFQDLGTSTASNAPIPAEIQVAEAPSASSTNTREEHDLSPPSPPASLIAEPFDPQEYQYDKRYRPSIPCHQHQWHPIRESQPVYYAFPAYCPREPPSQESPFLAPSLSNSSSPQKECTHTRSDSAIAGIPLGAHHPEAEASTGAITIAGTATATLPPPILRSPTSPTSLLISWTANVDAYPDPPDPDPDQINPSSPASPSAKTAAAPASPSYCTRCVIPFTFDISYLDQDESWECCNCAAKNIKMWIGEQDGIVRVVLGRNLILTEWLVGVEEEEEGADGKGKGAMERVYWY</sequence>
<feature type="region of interest" description="Disordered" evidence="1">
    <location>
        <begin position="213"/>
        <end position="239"/>
    </location>
</feature>
<organism evidence="2 3">
    <name type="scientific">Neurospora tetraspora</name>
    <dbReference type="NCBI Taxonomy" id="94610"/>
    <lineage>
        <taxon>Eukaryota</taxon>
        <taxon>Fungi</taxon>
        <taxon>Dikarya</taxon>
        <taxon>Ascomycota</taxon>
        <taxon>Pezizomycotina</taxon>
        <taxon>Sordariomycetes</taxon>
        <taxon>Sordariomycetidae</taxon>
        <taxon>Sordariales</taxon>
        <taxon>Sordariaceae</taxon>
        <taxon>Neurospora</taxon>
    </lineage>
</organism>
<feature type="compositionally biased region" description="Low complexity" evidence="1">
    <location>
        <begin position="311"/>
        <end position="325"/>
    </location>
</feature>
<reference evidence="2" key="2">
    <citation type="submission" date="2023-06" db="EMBL/GenBank/DDBJ databases">
        <authorList>
            <consortium name="Lawrence Berkeley National Laboratory"/>
            <person name="Haridas S."/>
            <person name="Hensen N."/>
            <person name="Bonometti L."/>
            <person name="Westerberg I."/>
            <person name="Brannstrom I.O."/>
            <person name="Guillou S."/>
            <person name="Cros-Aarteil S."/>
            <person name="Calhoun S."/>
            <person name="Kuo A."/>
            <person name="Mondo S."/>
            <person name="Pangilinan J."/>
            <person name="Riley R."/>
            <person name="Labutti K."/>
            <person name="Andreopoulos B."/>
            <person name="Lipzen A."/>
            <person name="Chen C."/>
            <person name="Yanf M."/>
            <person name="Daum C."/>
            <person name="Ng V."/>
            <person name="Clum A."/>
            <person name="Steindorff A."/>
            <person name="Ohm R."/>
            <person name="Martin F."/>
            <person name="Silar P."/>
            <person name="Natvig D."/>
            <person name="Lalanne C."/>
            <person name="Gautier V."/>
            <person name="Ament-Velasquez S.L."/>
            <person name="Kruys A."/>
            <person name="Hutchinson M.I."/>
            <person name="Powell A.J."/>
            <person name="Barry K."/>
            <person name="Miller A.N."/>
            <person name="Grigoriev I.V."/>
            <person name="Debuchy R."/>
            <person name="Gladieux P."/>
            <person name="Thoren M.H."/>
            <person name="Johannesson H."/>
        </authorList>
    </citation>
    <scope>NUCLEOTIDE SEQUENCE</scope>
    <source>
        <strain evidence="2">CBS 560.94</strain>
    </source>
</reference>
<gene>
    <name evidence="2" type="ORF">B0H65DRAFT_584921</name>
</gene>
<dbReference type="GeneID" id="87868065"/>
<reference evidence="2" key="1">
    <citation type="journal article" date="2023" name="Mol. Phylogenet. Evol.">
        <title>Genome-scale phylogeny and comparative genomics of the fungal order Sordariales.</title>
        <authorList>
            <person name="Hensen N."/>
            <person name="Bonometti L."/>
            <person name="Westerberg I."/>
            <person name="Brannstrom I.O."/>
            <person name="Guillou S."/>
            <person name="Cros-Aarteil S."/>
            <person name="Calhoun S."/>
            <person name="Haridas S."/>
            <person name="Kuo A."/>
            <person name="Mondo S."/>
            <person name="Pangilinan J."/>
            <person name="Riley R."/>
            <person name="LaButti K."/>
            <person name="Andreopoulos B."/>
            <person name="Lipzen A."/>
            <person name="Chen C."/>
            <person name="Yan M."/>
            <person name="Daum C."/>
            <person name="Ng V."/>
            <person name="Clum A."/>
            <person name="Steindorff A."/>
            <person name="Ohm R.A."/>
            <person name="Martin F."/>
            <person name="Silar P."/>
            <person name="Natvig D.O."/>
            <person name="Lalanne C."/>
            <person name="Gautier V."/>
            <person name="Ament-Velasquez S.L."/>
            <person name="Kruys A."/>
            <person name="Hutchinson M.I."/>
            <person name="Powell A.J."/>
            <person name="Barry K."/>
            <person name="Miller A.N."/>
            <person name="Grigoriev I.V."/>
            <person name="Debuchy R."/>
            <person name="Gladieux P."/>
            <person name="Hiltunen Thoren M."/>
            <person name="Johannesson H."/>
        </authorList>
    </citation>
    <scope>NUCLEOTIDE SEQUENCE</scope>
    <source>
        <strain evidence="2">CBS 560.94</strain>
    </source>
</reference>
<dbReference type="RefSeq" id="XP_062686586.1">
    <property type="nucleotide sequence ID" value="XM_062830911.1"/>
</dbReference>
<protein>
    <submittedName>
        <fullName evidence="2">Uncharacterized protein</fullName>
    </submittedName>
</protein>